<proteinExistence type="predicted"/>
<comment type="caution">
    <text evidence="3">The sequence shown here is derived from an EMBL/GenBank/DDBJ whole genome shotgun (WGS) entry which is preliminary data.</text>
</comment>
<accession>A0A7W4I9K7</accession>
<dbReference type="GO" id="GO:0016491">
    <property type="term" value="F:oxidoreductase activity"/>
    <property type="evidence" value="ECO:0007669"/>
    <property type="project" value="UniProtKB-KW"/>
</dbReference>
<dbReference type="PANTHER" id="PTHR14239">
    <property type="entry name" value="DUDULIN-RELATED"/>
    <property type="match status" value="1"/>
</dbReference>
<name>A0A7W4I9K7_9PROT</name>
<dbReference type="EMBL" id="JABEQJ010000001">
    <property type="protein sequence ID" value="MBB2158765.1"/>
    <property type="molecule type" value="Genomic_DNA"/>
</dbReference>
<dbReference type="Proteomes" id="UP000589085">
    <property type="component" value="Unassembled WGS sequence"/>
</dbReference>
<dbReference type="InterPro" id="IPR051267">
    <property type="entry name" value="STEAP_metalloreductase"/>
</dbReference>
<dbReference type="RefSeq" id="WP_182995627.1">
    <property type="nucleotide sequence ID" value="NZ_JABEQJ010000001.1"/>
</dbReference>
<dbReference type="InterPro" id="IPR036291">
    <property type="entry name" value="NAD(P)-bd_dom_sf"/>
</dbReference>
<evidence type="ECO:0000259" key="2">
    <source>
        <dbReference type="Pfam" id="PF03807"/>
    </source>
</evidence>
<keyword evidence="1" id="KW-0560">Oxidoreductase</keyword>
<feature type="domain" description="Pyrroline-5-carboxylate reductase catalytic N-terminal" evidence="2">
    <location>
        <begin position="2"/>
        <end position="93"/>
    </location>
</feature>
<dbReference type="InterPro" id="IPR028939">
    <property type="entry name" value="P5C_Rdtase_cat_N"/>
</dbReference>
<dbReference type="Gene3D" id="3.40.50.720">
    <property type="entry name" value="NAD(P)-binding Rossmann-like Domain"/>
    <property type="match status" value="1"/>
</dbReference>
<sequence>MRIAIIGAGHVGEALATTLARAGYEVAVANSRGRGSLTDFARRTGATACDLLDISAGADVLIVAIPFGRLPRIPAEVMTGLSSAAIVVDASNYYPLRDGHIAAVEAGQVESVWVARQLGRPVVKAFNNIIADRLPRQGRPPAGDGRIALPVAGDDPAARGVIMTIVDALGFDPYDAGAIEGSWRQQPGQPAYCTDPSLAELPGLLRRADRQAAIRNRDRGARLMAKLPADYPPDDLVRIARFFVGLDRSRPASWMAVFRLGVTLMRGRA</sequence>
<dbReference type="AlphaFoldDB" id="A0A7W4I9K7"/>
<dbReference type="Pfam" id="PF03807">
    <property type="entry name" value="F420_oxidored"/>
    <property type="match status" value="1"/>
</dbReference>
<evidence type="ECO:0000256" key="1">
    <source>
        <dbReference type="ARBA" id="ARBA00023002"/>
    </source>
</evidence>
<protein>
    <submittedName>
        <fullName evidence="3">NAD(P)-binding domain-containing protein</fullName>
    </submittedName>
</protein>
<evidence type="ECO:0000313" key="3">
    <source>
        <dbReference type="EMBL" id="MBB2158765.1"/>
    </source>
</evidence>
<dbReference type="SUPFAM" id="SSF51735">
    <property type="entry name" value="NAD(P)-binding Rossmann-fold domains"/>
    <property type="match status" value="1"/>
</dbReference>
<organism evidence="3 4">
    <name type="scientific">Gluconacetobacter sacchari</name>
    <dbReference type="NCBI Taxonomy" id="92759"/>
    <lineage>
        <taxon>Bacteria</taxon>
        <taxon>Pseudomonadati</taxon>
        <taxon>Pseudomonadota</taxon>
        <taxon>Alphaproteobacteria</taxon>
        <taxon>Acetobacterales</taxon>
        <taxon>Acetobacteraceae</taxon>
        <taxon>Gluconacetobacter</taxon>
    </lineage>
</organism>
<reference evidence="3 4" key="1">
    <citation type="submission" date="2020-04" db="EMBL/GenBank/DDBJ databases">
        <title>Description of novel Gluconacetobacter.</title>
        <authorList>
            <person name="Sombolestani A."/>
        </authorList>
    </citation>
    <scope>NUCLEOTIDE SEQUENCE [LARGE SCALE GENOMIC DNA]</scope>
    <source>
        <strain evidence="3 4">LMG 19747</strain>
    </source>
</reference>
<gene>
    <name evidence="3" type="ORF">HLH48_00980</name>
</gene>
<evidence type="ECO:0000313" key="4">
    <source>
        <dbReference type="Proteomes" id="UP000589085"/>
    </source>
</evidence>